<evidence type="ECO:0008006" key="4">
    <source>
        <dbReference type="Google" id="ProtNLM"/>
    </source>
</evidence>
<dbReference type="EMBL" id="LO017727">
    <property type="protein sequence ID" value="CRH04792.1"/>
    <property type="molecule type" value="Genomic_DNA"/>
</dbReference>
<accession>A0A1S7LD17</accession>
<keyword evidence="2" id="KW-0472">Membrane</keyword>
<keyword evidence="2" id="KW-1133">Transmembrane helix</keyword>
<evidence type="ECO:0000313" key="3">
    <source>
        <dbReference type="EMBL" id="CRH04792.1"/>
    </source>
</evidence>
<keyword evidence="2" id="KW-0812">Transmembrane</keyword>
<sequence length="132" mass="14792">MLTKILIILLVIAGVYATGRLHARSNGEEQQPNAPRKISPPSSDESRRNPYRYGLLALLVVATIAGSIAYARWSSGQVVQLIRVINSQSGKVVVYRARLKQIHHRDFTTLDGRRIRLADLERMEVEEAGTEK</sequence>
<evidence type="ECO:0000256" key="2">
    <source>
        <dbReference type="SAM" id="Phobius"/>
    </source>
</evidence>
<reference evidence="3" key="1">
    <citation type="submission" date="2015-04" db="EMBL/GenBank/DDBJ databases">
        <authorList>
            <person name="Syromyatnikov M.Y."/>
            <person name="Popov V.N."/>
        </authorList>
    </citation>
    <scope>NUCLEOTIDE SEQUENCE</scope>
    <source>
        <strain evidence="3">MO-1</strain>
    </source>
</reference>
<feature type="transmembrane region" description="Helical" evidence="2">
    <location>
        <begin position="51"/>
        <end position="73"/>
    </location>
</feature>
<organism evidence="3">
    <name type="scientific">Magnetococcus massalia (strain MO-1)</name>
    <dbReference type="NCBI Taxonomy" id="451514"/>
    <lineage>
        <taxon>Bacteria</taxon>
        <taxon>Pseudomonadati</taxon>
        <taxon>Pseudomonadota</taxon>
        <taxon>Magnetococcia</taxon>
        <taxon>Magnetococcales</taxon>
        <taxon>Magnetococcaceae</taxon>
        <taxon>Magnetococcus</taxon>
    </lineage>
</organism>
<proteinExistence type="predicted"/>
<protein>
    <recommendedName>
        <fullName evidence="4">Antitermination protein NusG</fullName>
    </recommendedName>
</protein>
<dbReference type="AlphaFoldDB" id="A0A1S7LD17"/>
<feature type="region of interest" description="Disordered" evidence="1">
    <location>
        <begin position="24"/>
        <end position="48"/>
    </location>
</feature>
<gene>
    <name evidence="3" type="ORF">MAGMO_0588</name>
</gene>
<name>A0A1S7LD17_MAGMO</name>
<evidence type="ECO:0000256" key="1">
    <source>
        <dbReference type="SAM" id="MobiDB-lite"/>
    </source>
</evidence>